<evidence type="ECO:0000256" key="15">
    <source>
        <dbReference type="ARBA" id="ARBA00049280"/>
    </source>
</evidence>
<dbReference type="Gene3D" id="1.10.510.10">
    <property type="entry name" value="Transferase(Phosphotransferase) domain 1"/>
    <property type="match status" value="1"/>
</dbReference>
<dbReference type="PROSITE" id="PS50011">
    <property type="entry name" value="PROTEIN_KINASE_DOM"/>
    <property type="match status" value="1"/>
</dbReference>
<keyword evidence="10 16" id="KW-0067">ATP-binding</keyword>
<accession>A0A8S1CLK4</accession>
<evidence type="ECO:0000313" key="20">
    <source>
        <dbReference type="Proteomes" id="UP000494165"/>
    </source>
</evidence>
<evidence type="ECO:0000256" key="1">
    <source>
        <dbReference type="ARBA" id="ARBA00004123"/>
    </source>
</evidence>
<evidence type="ECO:0000313" key="19">
    <source>
        <dbReference type="EMBL" id="CAB3369212.1"/>
    </source>
</evidence>
<comment type="catalytic activity">
    <reaction evidence="13">
        <text>L-threonyl-[protein] + ATP = O-phospho-L-threonyl-[protein] + ADP + H(+)</text>
        <dbReference type="Rhea" id="RHEA:46608"/>
        <dbReference type="Rhea" id="RHEA-COMP:11060"/>
        <dbReference type="Rhea" id="RHEA-COMP:11605"/>
        <dbReference type="ChEBI" id="CHEBI:15378"/>
        <dbReference type="ChEBI" id="CHEBI:30013"/>
        <dbReference type="ChEBI" id="CHEBI:30616"/>
        <dbReference type="ChEBI" id="CHEBI:61977"/>
        <dbReference type="ChEBI" id="CHEBI:456216"/>
        <dbReference type="EC" id="2.7.11.22"/>
    </reaction>
</comment>
<proteinExistence type="inferred from homology"/>
<keyword evidence="9" id="KW-0418">Kinase</keyword>
<evidence type="ECO:0000256" key="4">
    <source>
        <dbReference type="ARBA" id="ARBA00022553"/>
    </source>
</evidence>
<comment type="subcellular location">
    <subcellularLocation>
        <location evidence="1">Nucleus</location>
    </subcellularLocation>
</comment>
<evidence type="ECO:0000256" key="9">
    <source>
        <dbReference type="ARBA" id="ARBA00022777"/>
    </source>
</evidence>
<keyword evidence="5" id="KW-0132">Cell division</keyword>
<dbReference type="InterPro" id="IPR000719">
    <property type="entry name" value="Prot_kinase_dom"/>
</dbReference>
<organism evidence="19 20">
    <name type="scientific">Cloeon dipterum</name>
    <dbReference type="NCBI Taxonomy" id="197152"/>
    <lineage>
        <taxon>Eukaryota</taxon>
        <taxon>Metazoa</taxon>
        <taxon>Ecdysozoa</taxon>
        <taxon>Arthropoda</taxon>
        <taxon>Hexapoda</taxon>
        <taxon>Insecta</taxon>
        <taxon>Pterygota</taxon>
        <taxon>Palaeoptera</taxon>
        <taxon>Ephemeroptera</taxon>
        <taxon>Pisciforma</taxon>
        <taxon>Baetidae</taxon>
        <taxon>Cloeon</taxon>
    </lineage>
</organism>
<dbReference type="Pfam" id="PF00069">
    <property type="entry name" value="Pkinase"/>
    <property type="match status" value="1"/>
</dbReference>
<evidence type="ECO:0000256" key="13">
    <source>
        <dbReference type="ARBA" id="ARBA00047811"/>
    </source>
</evidence>
<feature type="domain" description="Protein kinase" evidence="18">
    <location>
        <begin position="13"/>
        <end position="295"/>
    </location>
</feature>
<evidence type="ECO:0000259" key="18">
    <source>
        <dbReference type="PROSITE" id="PS50011"/>
    </source>
</evidence>
<keyword evidence="11" id="KW-0539">Nucleus</keyword>
<comment type="similarity">
    <text evidence="2">Belongs to the protein kinase superfamily. CMGC Ser/Thr protein kinase family. CDC2/CDKX subfamily.</text>
</comment>
<gene>
    <name evidence="19" type="ORF">CLODIP_2_CD07322</name>
</gene>
<dbReference type="GO" id="GO:0005524">
    <property type="term" value="F:ATP binding"/>
    <property type="evidence" value="ECO:0007669"/>
    <property type="project" value="UniProtKB-UniRule"/>
</dbReference>
<dbReference type="GO" id="GO:0005634">
    <property type="term" value="C:nucleus"/>
    <property type="evidence" value="ECO:0007669"/>
    <property type="project" value="UniProtKB-SubCell"/>
</dbReference>
<dbReference type="GO" id="GO:0004693">
    <property type="term" value="F:cyclin-dependent protein serine/threonine kinase activity"/>
    <property type="evidence" value="ECO:0007669"/>
    <property type="project" value="UniProtKB-EC"/>
</dbReference>
<dbReference type="OrthoDB" id="1732493at2759"/>
<sequence length="308" mass="35346">MSINQSELEMENYVRMEKLGEGTYGVVYKARDIRTNQIVAMKKIRAEEDEGMPATAIREVSILRELTHANIVSLLDVLVEESKLYLVFEHMSMDLRKFMDSKGKGSLPPELIKSFVYQMTLAILFCHKRRILHRDLKPQNLLVDAAGRIIKIADFGLGRAFGIPVRAYTHEVVTLWYRAPEILLGSTRYSCPVDMWSIACIFGEMANRKPLFQGDSEIDQLFRIFRILRTPNEDIWPGVSQLPDYKTTFPQWSQNTLASYVPSMCAKGIDLMQKMLAFNPMARMSAKVAVKHPYFDDLDKSKHPSEDE</sequence>
<evidence type="ECO:0000256" key="10">
    <source>
        <dbReference type="ARBA" id="ARBA00022840"/>
    </source>
</evidence>
<dbReference type="PROSITE" id="PS00108">
    <property type="entry name" value="PROTEIN_KINASE_ST"/>
    <property type="match status" value="1"/>
</dbReference>
<keyword evidence="3 17" id="KW-0723">Serine/threonine-protein kinase</keyword>
<dbReference type="Proteomes" id="UP000494165">
    <property type="component" value="Unassembled WGS sequence"/>
</dbReference>
<dbReference type="EMBL" id="CADEPI010000043">
    <property type="protein sequence ID" value="CAB3369212.1"/>
    <property type="molecule type" value="Genomic_DNA"/>
</dbReference>
<evidence type="ECO:0000256" key="17">
    <source>
        <dbReference type="RuleBase" id="RU000304"/>
    </source>
</evidence>
<protein>
    <recommendedName>
        <fullName evidence="18">Protein kinase domain-containing protein</fullName>
    </recommendedName>
</protein>
<dbReference type="InterPro" id="IPR008271">
    <property type="entry name" value="Ser/Thr_kinase_AS"/>
</dbReference>
<evidence type="ECO:0000256" key="7">
    <source>
        <dbReference type="ARBA" id="ARBA00022741"/>
    </source>
</evidence>
<reference evidence="19 20" key="1">
    <citation type="submission" date="2020-04" db="EMBL/GenBank/DDBJ databases">
        <authorList>
            <person name="Alioto T."/>
            <person name="Alioto T."/>
            <person name="Gomez Garrido J."/>
        </authorList>
    </citation>
    <scope>NUCLEOTIDE SEQUENCE [LARGE SCALE GENOMIC DNA]</scope>
</reference>
<keyword evidence="4" id="KW-0597">Phosphoprotein</keyword>
<feature type="binding site" evidence="16">
    <location>
        <position position="42"/>
    </location>
    <ligand>
        <name>ATP</name>
        <dbReference type="ChEBI" id="CHEBI:30616"/>
    </ligand>
</feature>
<evidence type="ECO:0000256" key="12">
    <source>
        <dbReference type="ARBA" id="ARBA00023306"/>
    </source>
</evidence>
<keyword evidence="8" id="KW-0498">Mitosis</keyword>
<dbReference type="PANTHER" id="PTHR24056:SF334">
    <property type="entry name" value="CYCLIN-DEPENDENT KINASE 1"/>
    <property type="match status" value="1"/>
</dbReference>
<evidence type="ECO:0000256" key="3">
    <source>
        <dbReference type="ARBA" id="ARBA00022527"/>
    </source>
</evidence>
<evidence type="ECO:0000256" key="6">
    <source>
        <dbReference type="ARBA" id="ARBA00022679"/>
    </source>
</evidence>
<evidence type="ECO:0000256" key="8">
    <source>
        <dbReference type="ARBA" id="ARBA00022776"/>
    </source>
</evidence>
<evidence type="ECO:0000256" key="11">
    <source>
        <dbReference type="ARBA" id="ARBA00023242"/>
    </source>
</evidence>
<dbReference type="GO" id="GO:0008353">
    <property type="term" value="F:RNA polymerase II CTD heptapeptide repeat kinase activity"/>
    <property type="evidence" value="ECO:0007669"/>
    <property type="project" value="UniProtKB-EC"/>
</dbReference>
<comment type="catalytic activity">
    <reaction evidence="15">
        <text>[DNA-directed RNA polymerase] + ATP = phospho-[DNA-directed RNA polymerase] + ADP + H(+)</text>
        <dbReference type="Rhea" id="RHEA:10216"/>
        <dbReference type="Rhea" id="RHEA-COMP:11321"/>
        <dbReference type="Rhea" id="RHEA-COMP:11322"/>
        <dbReference type="ChEBI" id="CHEBI:15378"/>
        <dbReference type="ChEBI" id="CHEBI:30616"/>
        <dbReference type="ChEBI" id="CHEBI:43176"/>
        <dbReference type="ChEBI" id="CHEBI:68546"/>
        <dbReference type="ChEBI" id="CHEBI:456216"/>
        <dbReference type="EC" id="2.7.11.23"/>
    </reaction>
</comment>
<keyword evidence="20" id="KW-1185">Reference proteome</keyword>
<comment type="catalytic activity">
    <reaction evidence="14">
        <text>L-seryl-[protein] + ATP = O-phospho-L-seryl-[protein] + ADP + H(+)</text>
        <dbReference type="Rhea" id="RHEA:17989"/>
        <dbReference type="Rhea" id="RHEA-COMP:9863"/>
        <dbReference type="Rhea" id="RHEA-COMP:11604"/>
        <dbReference type="ChEBI" id="CHEBI:15378"/>
        <dbReference type="ChEBI" id="CHEBI:29999"/>
        <dbReference type="ChEBI" id="CHEBI:30616"/>
        <dbReference type="ChEBI" id="CHEBI:83421"/>
        <dbReference type="ChEBI" id="CHEBI:456216"/>
        <dbReference type="EC" id="2.7.11.22"/>
    </reaction>
</comment>
<keyword evidence="7 16" id="KW-0547">Nucleotide-binding</keyword>
<dbReference type="FunFam" id="1.10.510.10:FF:000281">
    <property type="entry name" value="Cyclin-dependent kinase 2"/>
    <property type="match status" value="1"/>
</dbReference>
<dbReference type="GO" id="GO:0051301">
    <property type="term" value="P:cell division"/>
    <property type="evidence" value="ECO:0007669"/>
    <property type="project" value="UniProtKB-KW"/>
</dbReference>
<dbReference type="Gene3D" id="3.30.200.20">
    <property type="entry name" value="Phosphorylase Kinase, domain 1"/>
    <property type="match status" value="1"/>
</dbReference>
<dbReference type="GO" id="GO:0007095">
    <property type="term" value="P:mitotic G2 DNA damage checkpoint signaling"/>
    <property type="evidence" value="ECO:0007669"/>
    <property type="project" value="TreeGrafter"/>
</dbReference>
<keyword evidence="6" id="KW-0808">Transferase</keyword>
<dbReference type="InterPro" id="IPR050108">
    <property type="entry name" value="CDK"/>
</dbReference>
<dbReference type="InterPro" id="IPR011009">
    <property type="entry name" value="Kinase-like_dom_sf"/>
</dbReference>
<dbReference type="FunFam" id="3.30.200.20:FF:000375">
    <property type="entry name" value="Cell division related protein kinase 2"/>
    <property type="match status" value="1"/>
</dbReference>
<dbReference type="InterPro" id="IPR017441">
    <property type="entry name" value="Protein_kinase_ATP_BS"/>
</dbReference>
<evidence type="ECO:0000256" key="5">
    <source>
        <dbReference type="ARBA" id="ARBA00022618"/>
    </source>
</evidence>
<dbReference type="GO" id="GO:0000086">
    <property type="term" value="P:G2/M transition of mitotic cell cycle"/>
    <property type="evidence" value="ECO:0007669"/>
    <property type="project" value="TreeGrafter"/>
</dbReference>
<keyword evidence="12" id="KW-0131">Cell cycle</keyword>
<dbReference type="SUPFAM" id="SSF56112">
    <property type="entry name" value="Protein kinase-like (PK-like)"/>
    <property type="match status" value="1"/>
</dbReference>
<dbReference type="SMART" id="SM00220">
    <property type="entry name" value="S_TKc"/>
    <property type="match status" value="1"/>
</dbReference>
<evidence type="ECO:0000256" key="2">
    <source>
        <dbReference type="ARBA" id="ARBA00006485"/>
    </source>
</evidence>
<dbReference type="PANTHER" id="PTHR24056">
    <property type="entry name" value="CELL DIVISION PROTEIN KINASE"/>
    <property type="match status" value="1"/>
</dbReference>
<name>A0A8S1CLK4_9INSE</name>
<dbReference type="PROSITE" id="PS00107">
    <property type="entry name" value="PROTEIN_KINASE_ATP"/>
    <property type="match status" value="1"/>
</dbReference>
<evidence type="ECO:0000256" key="16">
    <source>
        <dbReference type="PROSITE-ProRule" id="PRU10141"/>
    </source>
</evidence>
<comment type="caution">
    <text evidence="19">The sequence shown here is derived from an EMBL/GenBank/DDBJ whole genome shotgun (WGS) entry which is preliminary data.</text>
</comment>
<dbReference type="AlphaFoldDB" id="A0A8S1CLK4"/>
<evidence type="ECO:0000256" key="14">
    <source>
        <dbReference type="ARBA" id="ARBA00048367"/>
    </source>
</evidence>